<evidence type="ECO:0000313" key="2">
    <source>
        <dbReference type="EMBL" id="KAG6924461.1"/>
    </source>
</evidence>
<dbReference type="EMBL" id="JAHGAV010000593">
    <property type="protein sequence ID" value="KAG6924461.1"/>
    <property type="molecule type" value="Genomic_DNA"/>
</dbReference>
<feature type="domain" description="Reverse transcriptase" evidence="1">
    <location>
        <begin position="1"/>
        <end position="63"/>
    </location>
</feature>
<evidence type="ECO:0000259" key="1">
    <source>
        <dbReference type="PROSITE" id="PS50878"/>
    </source>
</evidence>
<reference evidence="2 3" key="1">
    <citation type="journal article" date="2020" name="G3 (Bethesda)">
        <title>Draft Genome of the Common Snapping Turtle, Chelydra serpentina, a Model for Phenotypic Plasticity in Reptiles.</title>
        <authorList>
            <person name="Das D."/>
            <person name="Singh S.K."/>
            <person name="Bierstedt J."/>
            <person name="Erickson A."/>
            <person name="Galli G.L.J."/>
            <person name="Crossley D.A. 2nd"/>
            <person name="Rhen T."/>
        </authorList>
    </citation>
    <scope>NUCLEOTIDE SEQUENCE [LARGE SCALE GENOMIC DNA]</scope>
    <source>
        <strain evidence="2">KW</strain>
    </source>
</reference>
<proteinExistence type="predicted"/>
<evidence type="ECO:0000313" key="3">
    <source>
        <dbReference type="Proteomes" id="UP000765507"/>
    </source>
</evidence>
<dbReference type="AlphaFoldDB" id="A0A8T1S6I4"/>
<comment type="caution">
    <text evidence="2">The sequence shown here is derived from an EMBL/GenBank/DDBJ whole genome shotgun (WGS) entry which is preliminary data.</text>
</comment>
<sequence length="138" mass="15925">LNHLRFVDDSVLIAKNTIKLQKMLQGLDTKISQVGLKVNRSKMKFMRFDALPKAQIIVKGEQIEVVEQYVCLGQEINTHHDQENYRKESWLVCIQLYQRCPPRKNQQGNTRQPLQVNSTASNVIRQQNMGTCEDRGAT</sequence>
<protein>
    <recommendedName>
        <fullName evidence="1">Reverse transcriptase domain-containing protein</fullName>
    </recommendedName>
</protein>
<feature type="non-terminal residue" evidence="2">
    <location>
        <position position="1"/>
    </location>
</feature>
<gene>
    <name evidence="2" type="ORF">G0U57_017312</name>
</gene>
<organism evidence="2 3">
    <name type="scientific">Chelydra serpentina</name>
    <name type="common">Snapping turtle</name>
    <name type="synonym">Testudo serpentina</name>
    <dbReference type="NCBI Taxonomy" id="8475"/>
    <lineage>
        <taxon>Eukaryota</taxon>
        <taxon>Metazoa</taxon>
        <taxon>Chordata</taxon>
        <taxon>Craniata</taxon>
        <taxon>Vertebrata</taxon>
        <taxon>Euteleostomi</taxon>
        <taxon>Archelosauria</taxon>
        <taxon>Testudinata</taxon>
        <taxon>Testudines</taxon>
        <taxon>Cryptodira</taxon>
        <taxon>Durocryptodira</taxon>
        <taxon>Americhelydia</taxon>
        <taxon>Chelydroidea</taxon>
        <taxon>Chelydridae</taxon>
        <taxon>Chelydra</taxon>
    </lineage>
</organism>
<dbReference type="Proteomes" id="UP000765507">
    <property type="component" value="Unassembled WGS sequence"/>
</dbReference>
<dbReference type="PANTHER" id="PTHR47027">
    <property type="entry name" value="REVERSE TRANSCRIPTASE DOMAIN-CONTAINING PROTEIN"/>
    <property type="match status" value="1"/>
</dbReference>
<dbReference type="PROSITE" id="PS50878">
    <property type="entry name" value="RT_POL"/>
    <property type="match status" value="1"/>
</dbReference>
<accession>A0A8T1S6I4</accession>
<keyword evidence="3" id="KW-1185">Reference proteome</keyword>
<feature type="non-terminal residue" evidence="2">
    <location>
        <position position="138"/>
    </location>
</feature>
<dbReference type="OrthoDB" id="410381at2759"/>
<dbReference type="InterPro" id="IPR000477">
    <property type="entry name" value="RT_dom"/>
</dbReference>
<name>A0A8T1S6I4_CHESE</name>
<dbReference type="PANTHER" id="PTHR47027:SF20">
    <property type="entry name" value="REVERSE TRANSCRIPTASE-LIKE PROTEIN WITH RNA-DIRECTED DNA POLYMERASE DOMAIN"/>
    <property type="match status" value="1"/>
</dbReference>